<dbReference type="InterPro" id="IPR011075">
    <property type="entry name" value="TetR_C"/>
</dbReference>
<organism evidence="6 7">
    <name type="scientific">Dyella caseinilytica</name>
    <dbReference type="NCBI Taxonomy" id="1849581"/>
    <lineage>
        <taxon>Bacteria</taxon>
        <taxon>Pseudomonadati</taxon>
        <taxon>Pseudomonadota</taxon>
        <taxon>Gammaproteobacteria</taxon>
        <taxon>Lysobacterales</taxon>
        <taxon>Rhodanobacteraceae</taxon>
        <taxon>Dyella</taxon>
    </lineage>
</organism>
<dbReference type="Pfam" id="PF16925">
    <property type="entry name" value="TetR_C_13"/>
    <property type="match status" value="1"/>
</dbReference>
<keyword evidence="3" id="KW-0804">Transcription</keyword>
<dbReference type="PANTHER" id="PTHR47506">
    <property type="entry name" value="TRANSCRIPTIONAL REGULATORY PROTEIN"/>
    <property type="match status" value="1"/>
</dbReference>
<evidence type="ECO:0000256" key="1">
    <source>
        <dbReference type="ARBA" id="ARBA00023015"/>
    </source>
</evidence>
<dbReference type="InterPro" id="IPR009057">
    <property type="entry name" value="Homeodomain-like_sf"/>
</dbReference>
<proteinExistence type="predicted"/>
<dbReference type="Pfam" id="PF00440">
    <property type="entry name" value="TetR_N"/>
    <property type="match status" value="1"/>
</dbReference>
<feature type="DNA-binding region" description="H-T-H motif" evidence="4">
    <location>
        <begin position="38"/>
        <end position="57"/>
    </location>
</feature>
<feature type="domain" description="HTH tetR-type" evidence="5">
    <location>
        <begin position="15"/>
        <end position="75"/>
    </location>
</feature>
<dbReference type="SUPFAM" id="SSF46689">
    <property type="entry name" value="Homeodomain-like"/>
    <property type="match status" value="1"/>
</dbReference>
<evidence type="ECO:0000256" key="2">
    <source>
        <dbReference type="ARBA" id="ARBA00023125"/>
    </source>
</evidence>
<dbReference type="Proteomes" id="UP000663181">
    <property type="component" value="Chromosome"/>
</dbReference>
<dbReference type="PROSITE" id="PS50977">
    <property type="entry name" value="HTH_TETR_2"/>
    <property type="match status" value="1"/>
</dbReference>
<dbReference type="PANTHER" id="PTHR47506:SF1">
    <property type="entry name" value="HTH-TYPE TRANSCRIPTIONAL REGULATOR YJDC"/>
    <property type="match status" value="1"/>
</dbReference>
<gene>
    <name evidence="6" type="ORF">ISN74_03630</name>
</gene>
<protein>
    <submittedName>
        <fullName evidence="6">TetR/AcrR family transcriptional regulator</fullName>
    </submittedName>
</protein>
<accession>A0ABX7GZC4</accession>
<dbReference type="InterPro" id="IPR036271">
    <property type="entry name" value="Tet_transcr_reg_TetR-rel_C_sf"/>
</dbReference>
<sequence>MVQKTSPKPRGRPRAYNPEHALASARDTFWQQGYSATSLDDLSEATGMNRPSLYAAFGDKRALYLAVMDRYISVSHDAMVEALAADIPLEQALMKVCDFALARYFPTQADAHGCFLIGTSLAEAMNDVEVREKLRAALETFDHAFEDRFKVAKKRGEIPADSKPAVLAKLASAIIHTLAMRSRAGDTKASLRATAMAGMKMICASG</sequence>
<dbReference type="Gene3D" id="1.10.357.10">
    <property type="entry name" value="Tetracycline Repressor, domain 2"/>
    <property type="match status" value="1"/>
</dbReference>
<keyword evidence="1" id="KW-0805">Transcription regulation</keyword>
<dbReference type="Gene3D" id="1.10.10.60">
    <property type="entry name" value="Homeodomain-like"/>
    <property type="match status" value="1"/>
</dbReference>
<dbReference type="EMBL" id="CP064030">
    <property type="protein sequence ID" value="QRN55757.1"/>
    <property type="molecule type" value="Genomic_DNA"/>
</dbReference>
<evidence type="ECO:0000313" key="7">
    <source>
        <dbReference type="Proteomes" id="UP000663181"/>
    </source>
</evidence>
<evidence type="ECO:0000256" key="4">
    <source>
        <dbReference type="PROSITE-ProRule" id="PRU00335"/>
    </source>
</evidence>
<name>A0ABX7GZC4_9GAMM</name>
<evidence type="ECO:0000256" key="3">
    <source>
        <dbReference type="ARBA" id="ARBA00023163"/>
    </source>
</evidence>
<keyword evidence="7" id="KW-1185">Reference proteome</keyword>
<dbReference type="SUPFAM" id="SSF48498">
    <property type="entry name" value="Tetracyclin repressor-like, C-terminal domain"/>
    <property type="match status" value="1"/>
</dbReference>
<evidence type="ECO:0000313" key="6">
    <source>
        <dbReference type="EMBL" id="QRN55757.1"/>
    </source>
</evidence>
<reference evidence="6 7" key="1">
    <citation type="submission" date="2020-10" db="EMBL/GenBank/DDBJ databases">
        <title>Phylogeny of dyella-like bacteria.</title>
        <authorList>
            <person name="Fu J."/>
        </authorList>
    </citation>
    <scope>NUCLEOTIDE SEQUENCE [LARGE SCALE GENOMIC DNA]</scope>
    <source>
        <strain evidence="6 7">DHOB09</strain>
    </source>
</reference>
<keyword evidence="2 4" id="KW-0238">DNA-binding</keyword>
<evidence type="ECO:0000259" key="5">
    <source>
        <dbReference type="PROSITE" id="PS50977"/>
    </source>
</evidence>
<dbReference type="InterPro" id="IPR001647">
    <property type="entry name" value="HTH_TetR"/>
</dbReference>